<reference evidence="4" key="1">
    <citation type="journal article" date="2016" name="Nature">
        <title>The genome of the seagrass Zostera marina reveals angiosperm adaptation to the sea.</title>
        <authorList>
            <person name="Olsen J.L."/>
            <person name="Rouze P."/>
            <person name="Verhelst B."/>
            <person name="Lin Y.-C."/>
            <person name="Bayer T."/>
            <person name="Collen J."/>
            <person name="Dattolo E."/>
            <person name="De Paoli E."/>
            <person name="Dittami S."/>
            <person name="Maumus F."/>
            <person name="Michel G."/>
            <person name="Kersting A."/>
            <person name="Lauritano C."/>
            <person name="Lohaus R."/>
            <person name="Toepel M."/>
            <person name="Tonon T."/>
            <person name="Vanneste K."/>
            <person name="Amirebrahimi M."/>
            <person name="Brakel J."/>
            <person name="Bostroem C."/>
            <person name="Chovatia M."/>
            <person name="Grimwood J."/>
            <person name="Jenkins J.W."/>
            <person name="Jueterbock A."/>
            <person name="Mraz A."/>
            <person name="Stam W.T."/>
            <person name="Tice H."/>
            <person name="Bornberg-Bauer E."/>
            <person name="Green P.J."/>
            <person name="Pearson G.A."/>
            <person name="Procaccini G."/>
            <person name="Duarte C.M."/>
            <person name="Schmutz J."/>
            <person name="Reusch T.B.H."/>
            <person name="Van de Peer Y."/>
        </authorList>
    </citation>
    <scope>NUCLEOTIDE SEQUENCE [LARGE SCALE GENOMIC DNA]</scope>
    <source>
        <strain evidence="4">cv. Finnish</strain>
    </source>
</reference>
<comment type="caution">
    <text evidence="3">The sequence shown here is derived from an EMBL/GenBank/DDBJ whole genome shotgun (WGS) entry which is preliminary data.</text>
</comment>
<dbReference type="SMART" id="SM00271">
    <property type="entry name" value="DnaJ"/>
    <property type="match status" value="1"/>
</dbReference>
<dbReference type="Proteomes" id="UP000036987">
    <property type="component" value="Unassembled WGS sequence"/>
</dbReference>
<dbReference type="SUPFAM" id="SSF46565">
    <property type="entry name" value="Chaperone J-domain"/>
    <property type="match status" value="1"/>
</dbReference>
<dbReference type="AlphaFoldDB" id="A0A0K9NJ94"/>
<protein>
    <recommendedName>
        <fullName evidence="2">J domain-containing protein</fullName>
    </recommendedName>
</protein>
<dbReference type="EMBL" id="LFYR01002147">
    <property type="protein sequence ID" value="KMZ56683.1"/>
    <property type="molecule type" value="Genomic_DNA"/>
</dbReference>
<dbReference type="Gene3D" id="1.10.287.110">
    <property type="entry name" value="DnaJ domain"/>
    <property type="match status" value="1"/>
</dbReference>
<dbReference type="OMA" id="RANCHAK"/>
<dbReference type="PROSITE" id="PS50076">
    <property type="entry name" value="DNAJ_2"/>
    <property type="match status" value="1"/>
</dbReference>
<name>A0A0K9NJ94_ZOSMR</name>
<keyword evidence="4" id="KW-1185">Reference proteome</keyword>
<dbReference type="PANTHER" id="PTHR45376:SF1">
    <property type="entry name" value="CHAPERONE DNAJ-DOMAIN SUPERFAMILY PROTEIN-RELATED"/>
    <property type="match status" value="1"/>
</dbReference>
<proteinExistence type="predicted"/>
<dbReference type="InterPro" id="IPR001623">
    <property type="entry name" value="DnaJ_domain"/>
</dbReference>
<dbReference type="Pfam" id="PF00226">
    <property type="entry name" value="DnaJ"/>
    <property type="match status" value="1"/>
</dbReference>
<evidence type="ECO:0000259" key="2">
    <source>
        <dbReference type="PROSITE" id="PS50076"/>
    </source>
</evidence>
<evidence type="ECO:0000256" key="1">
    <source>
        <dbReference type="SAM" id="Phobius"/>
    </source>
</evidence>
<sequence length="284" mass="33488">MYGLVTTNPFPKPRVIYLAFTATVSFFHSTAVLERRKNPQNRFNSYAMRFRNKKAKQMHQRDIKLYLDQLMDYDDDSQSKPPSYVSFFENQYFGKGTRKRRNAHSQSFHWDESNFNQKKGSQTLFWSDSDEDKCEMKFRSAFRKPRDFYWSFCKENDGKGSFKRDKDEKVHWNRTNYEPNREHFWKASFRSRSQSSSSDWKEYSADDGSETSSSLKGINSDRLMLGLTTSGPLKLEEVKHAYRTCALRWHPDRHQGSSKIAAEEKFKCCTTAYKSICDQLIGDT</sequence>
<dbReference type="STRING" id="29655.A0A0K9NJ94"/>
<dbReference type="OrthoDB" id="10250354at2759"/>
<dbReference type="PANTHER" id="PTHR45376">
    <property type="entry name" value="CHAPERONE DNAJ-DOMAIN SUPERFAMILY PROTEIN-RELATED"/>
    <property type="match status" value="1"/>
</dbReference>
<keyword evidence="1" id="KW-1133">Transmembrane helix</keyword>
<accession>A0A0K9NJ94</accession>
<dbReference type="CDD" id="cd06257">
    <property type="entry name" value="DnaJ"/>
    <property type="match status" value="1"/>
</dbReference>
<organism evidence="3 4">
    <name type="scientific">Zostera marina</name>
    <name type="common">Eelgrass</name>
    <dbReference type="NCBI Taxonomy" id="29655"/>
    <lineage>
        <taxon>Eukaryota</taxon>
        <taxon>Viridiplantae</taxon>
        <taxon>Streptophyta</taxon>
        <taxon>Embryophyta</taxon>
        <taxon>Tracheophyta</taxon>
        <taxon>Spermatophyta</taxon>
        <taxon>Magnoliopsida</taxon>
        <taxon>Liliopsida</taxon>
        <taxon>Zosteraceae</taxon>
        <taxon>Zostera</taxon>
    </lineage>
</organism>
<dbReference type="GO" id="GO:0005783">
    <property type="term" value="C:endoplasmic reticulum"/>
    <property type="evidence" value="ECO:0007669"/>
    <property type="project" value="UniProtKB-ARBA"/>
</dbReference>
<feature type="transmembrane region" description="Helical" evidence="1">
    <location>
        <begin position="15"/>
        <end position="33"/>
    </location>
</feature>
<feature type="domain" description="J" evidence="2">
    <location>
        <begin position="220"/>
        <end position="281"/>
    </location>
</feature>
<evidence type="ECO:0000313" key="4">
    <source>
        <dbReference type="Proteomes" id="UP000036987"/>
    </source>
</evidence>
<keyword evidence="1" id="KW-0472">Membrane</keyword>
<dbReference type="InterPro" id="IPR036869">
    <property type="entry name" value="J_dom_sf"/>
</dbReference>
<evidence type="ECO:0000313" key="3">
    <source>
        <dbReference type="EMBL" id="KMZ56683.1"/>
    </source>
</evidence>
<gene>
    <name evidence="3" type="ORF">ZOSMA_92G00440</name>
</gene>
<keyword evidence="1" id="KW-0812">Transmembrane</keyword>